<evidence type="ECO:0000313" key="2">
    <source>
        <dbReference type="Proteomes" id="UP001601992"/>
    </source>
</evidence>
<dbReference type="Proteomes" id="UP001601992">
    <property type="component" value="Unassembled WGS sequence"/>
</dbReference>
<name>A0ABW6SFP8_9NOCA</name>
<proteinExistence type="predicted"/>
<accession>A0ABW6SFP8</accession>
<dbReference type="InterPro" id="IPR040442">
    <property type="entry name" value="Pyrv_kinase-like_dom_sf"/>
</dbReference>
<dbReference type="RefSeq" id="WP_157186635.1">
    <property type="nucleotide sequence ID" value="NZ_JBIAQY010000039.1"/>
</dbReference>
<dbReference type="EMBL" id="JBIAQY010000039">
    <property type="protein sequence ID" value="MFF3575140.1"/>
    <property type="molecule type" value="Genomic_DNA"/>
</dbReference>
<sequence>MVTEYGCAVMVPKVEDRDTLNDLALPVTIPLVETPTGVLNAAEIY</sequence>
<comment type="caution">
    <text evidence="1">The sequence shown here is derived from an EMBL/GenBank/DDBJ whole genome shotgun (WGS) entry which is preliminary data.</text>
</comment>
<protein>
    <submittedName>
        <fullName evidence="1">Uncharacterized protein</fullName>
    </submittedName>
</protein>
<reference evidence="1 2" key="1">
    <citation type="submission" date="2024-10" db="EMBL/GenBank/DDBJ databases">
        <title>The Natural Products Discovery Center: Release of the First 8490 Sequenced Strains for Exploring Actinobacteria Biosynthetic Diversity.</title>
        <authorList>
            <person name="Kalkreuter E."/>
            <person name="Kautsar S.A."/>
            <person name="Yang D."/>
            <person name="Bader C.D."/>
            <person name="Teijaro C.N."/>
            <person name="Fluegel L."/>
            <person name="Davis C.M."/>
            <person name="Simpson J.R."/>
            <person name="Lauterbach L."/>
            <person name="Steele A.D."/>
            <person name="Gui C."/>
            <person name="Meng S."/>
            <person name="Li G."/>
            <person name="Viehrig K."/>
            <person name="Ye F."/>
            <person name="Su P."/>
            <person name="Kiefer A.F."/>
            <person name="Nichols A."/>
            <person name="Cepeda A.J."/>
            <person name="Yan W."/>
            <person name="Fan B."/>
            <person name="Jiang Y."/>
            <person name="Adhikari A."/>
            <person name="Zheng C.-J."/>
            <person name="Schuster L."/>
            <person name="Cowan T.M."/>
            <person name="Smanski M.J."/>
            <person name="Chevrette M.G."/>
            <person name="De Carvalho L.P.S."/>
            <person name="Shen B."/>
        </authorList>
    </citation>
    <scope>NUCLEOTIDE SEQUENCE [LARGE SCALE GENOMIC DNA]</scope>
    <source>
        <strain evidence="1 2">NPDC002593</strain>
    </source>
</reference>
<evidence type="ECO:0000313" key="1">
    <source>
        <dbReference type="EMBL" id="MFF3575140.1"/>
    </source>
</evidence>
<organism evidence="1 2">
    <name type="scientific">Nocardia jiangxiensis</name>
    <dbReference type="NCBI Taxonomy" id="282685"/>
    <lineage>
        <taxon>Bacteria</taxon>
        <taxon>Bacillati</taxon>
        <taxon>Actinomycetota</taxon>
        <taxon>Actinomycetes</taxon>
        <taxon>Mycobacteriales</taxon>
        <taxon>Nocardiaceae</taxon>
        <taxon>Nocardia</taxon>
    </lineage>
</organism>
<dbReference type="InterPro" id="IPR015813">
    <property type="entry name" value="Pyrv/PenolPyrv_kinase-like_dom"/>
</dbReference>
<keyword evidence="2" id="KW-1185">Reference proteome</keyword>
<dbReference type="Gene3D" id="3.20.20.60">
    <property type="entry name" value="Phosphoenolpyruvate-binding domains"/>
    <property type="match status" value="1"/>
</dbReference>
<dbReference type="SUPFAM" id="SSF51621">
    <property type="entry name" value="Phosphoenolpyruvate/pyruvate domain"/>
    <property type="match status" value="1"/>
</dbReference>
<gene>
    <name evidence="1" type="ORF">ACFYXQ_46155</name>
</gene>